<evidence type="ECO:0000256" key="2">
    <source>
        <dbReference type="ARBA" id="ARBA00008061"/>
    </source>
</evidence>
<dbReference type="PANTHER" id="PTHR43447">
    <property type="entry name" value="ALPHA-AMYLASE"/>
    <property type="match status" value="1"/>
</dbReference>
<evidence type="ECO:0000256" key="4">
    <source>
        <dbReference type="ARBA" id="ARBA00022801"/>
    </source>
</evidence>
<comment type="cofactor">
    <cofactor evidence="1">
        <name>Ca(2+)</name>
        <dbReference type="ChEBI" id="CHEBI:29108"/>
    </cofactor>
</comment>
<evidence type="ECO:0000256" key="6">
    <source>
        <dbReference type="ARBA" id="ARBA00023295"/>
    </source>
</evidence>
<evidence type="ECO:0000256" key="3">
    <source>
        <dbReference type="ARBA" id="ARBA00022723"/>
    </source>
</evidence>
<dbReference type="SUPFAM" id="SSF51011">
    <property type="entry name" value="Glycosyl hydrolase domain"/>
    <property type="match status" value="1"/>
</dbReference>
<dbReference type="InterPro" id="IPR013780">
    <property type="entry name" value="Glyco_hydro_b"/>
</dbReference>
<proteinExistence type="inferred from homology"/>
<evidence type="ECO:0000259" key="7">
    <source>
        <dbReference type="SMART" id="SM00642"/>
    </source>
</evidence>
<reference evidence="8 9" key="1">
    <citation type="submission" date="2018-02" db="EMBL/GenBank/DDBJ databases">
        <title>The genomes of Aspergillus section Nigri reveals drivers in fungal speciation.</title>
        <authorList>
            <consortium name="DOE Joint Genome Institute"/>
            <person name="Vesth T.C."/>
            <person name="Nybo J."/>
            <person name="Theobald S."/>
            <person name="Brandl J."/>
            <person name="Frisvad J.C."/>
            <person name="Nielsen K.F."/>
            <person name="Lyhne E.K."/>
            <person name="Kogle M.E."/>
            <person name="Kuo A."/>
            <person name="Riley R."/>
            <person name="Clum A."/>
            <person name="Nolan M."/>
            <person name="Lipzen A."/>
            <person name="Salamov A."/>
            <person name="Henrissat B."/>
            <person name="Wiebenga A."/>
            <person name="De vries R.P."/>
            <person name="Grigoriev I.V."/>
            <person name="Mortensen U.H."/>
            <person name="Andersen M.R."/>
            <person name="Baker S.E."/>
        </authorList>
    </citation>
    <scope>NUCLEOTIDE SEQUENCE [LARGE SCALE GENOMIC DNA]</scope>
    <source>
        <strain evidence="8 9">CBS 101889</strain>
    </source>
</reference>
<protein>
    <submittedName>
        <fullName evidence="8">Alpha-amylase</fullName>
    </submittedName>
</protein>
<dbReference type="GO" id="GO:0004553">
    <property type="term" value="F:hydrolase activity, hydrolyzing O-glycosyl compounds"/>
    <property type="evidence" value="ECO:0007669"/>
    <property type="project" value="InterPro"/>
</dbReference>
<evidence type="ECO:0000256" key="5">
    <source>
        <dbReference type="ARBA" id="ARBA00023277"/>
    </source>
</evidence>
<feature type="domain" description="Glycosyl hydrolase family 13 catalytic" evidence="7">
    <location>
        <begin position="42"/>
        <end position="429"/>
    </location>
</feature>
<dbReference type="PIRSF" id="PIRSF001021">
    <property type="entry name" value="Alph-amls_thrmst"/>
    <property type="match status" value="1"/>
</dbReference>
<evidence type="ECO:0000313" key="9">
    <source>
        <dbReference type="Proteomes" id="UP000248961"/>
    </source>
</evidence>
<dbReference type="RefSeq" id="XP_025546061.1">
    <property type="nucleotide sequence ID" value="XM_025691026.1"/>
</dbReference>
<name>A0A395HGD0_ASPHC</name>
<dbReference type="GO" id="GO:0005509">
    <property type="term" value="F:calcium ion binding"/>
    <property type="evidence" value="ECO:0007669"/>
    <property type="project" value="InterPro"/>
</dbReference>
<dbReference type="Gene3D" id="2.40.30.140">
    <property type="match status" value="1"/>
</dbReference>
<evidence type="ECO:0000313" key="8">
    <source>
        <dbReference type="EMBL" id="RAL06907.1"/>
    </source>
</evidence>
<dbReference type="AlphaFoldDB" id="A0A395HGD0"/>
<dbReference type="InterPro" id="IPR017853">
    <property type="entry name" value="GH"/>
</dbReference>
<dbReference type="STRING" id="1450537.A0A395HGD0"/>
<keyword evidence="4" id="KW-0378">Hydrolase</keyword>
<dbReference type="Proteomes" id="UP000248961">
    <property type="component" value="Unassembled WGS sequence"/>
</dbReference>
<dbReference type="OrthoDB" id="550577at2759"/>
<keyword evidence="6" id="KW-0326">Glycosidase</keyword>
<dbReference type="Gene3D" id="2.60.40.1180">
    <property type="entry name" value="Golgi alpha-mannosidase II"/>
    <property type="match status" value="1"/>
</dbReference>
<gene>
    <name evidence="8" type="ORF">BO97DRAFT_276172</name>
</gene>
<dbReference type="EMBL" id="KZ824347">
    <property type="protein sequence ID" value="RAL06907.1"/>
    <property type="molecule type" value="Genomic_DNA"/>
</dbReference>
<dbReference type="Gene3D" id="3.20.20.80">
    <property type="entry name" value="Glycosidases"/>
    <property type="match status" value="1"/>
</dbReference>
<keyword evidence="3" id="KW-0479">Metal-binding</keyword>
<dbReference type="GeneID" id="37195315"/>
<dbReference type="InterPro" id="IPR013776">
    <property type="entry name" value="A-amylase_thermo"/>
</dbReference>
<dbReference type="InterPro" id="IPR006047">
    <property type="entry name" value="GH13_cat_dom"/>
</dbReference>
<evidence type="ECO:0000256" key="1">
    <source>
        <dbReference type="ARBA" id="ARBA00001913"/>
    </source>
</evidence>
<keyword evidence="9" id="KW-1185">Reference proteome</keyword>
<comment type="similarity">
    <text evidence="2">Belongs to the glycosyl hydrolase 13 family.</text>
</comment>
<dbReference type="CDD" id="cd11318">
    <property type="entry name" value="AmyAc_bac_fung_AmyA"/>
    <property type="match status" value="1"/>
</dbReference>
<dbReference type="SMART" id="SM00642">
    <property type="entry name" value="Aamy"/>
    <property type="match status" value="1"/>
</dbReference>
<dbReference type="VEuPathDB" id="FungiDB:BO97DRAFT_276172"/>
<dbReference type="Pfam" id="PF00128">
    <property type="entry name" value="Alpha-amylase"/>
    <property type="match status" value="1"/>
</dbReference>
<organism evidence="8 9">
    <name type="scientific">Aspergillus homomorphus (strain CBS 101889)</name>
    <dbReference type="NCBI Taxonomy" id="1450537"/>
    <lineage>
        <taxon>Eukaryota</taxon>
        <taxon>Fungi</taxon>
        <taxon>Dikarya</taxon>
        <taxon>Ascomycota</taxon>
        <taxon>Pezizomycotina</taxon>
        <taxon>Eurotiomycetes</taxon>
        <taxon>Eurotiomycetidae</taxon>
        <taxon>Eurotiales</taxon>
        <taxon>Aspergillaceae</taxon>
        <taxon>Aspergillus</taxon>
        <taxon>Aspergillus subgen. Circumdati</taxon>
    </lineage>
</organism>
<accession>A0A395HGD0</accession>
<dbReference type="NCBIfam" id="NF006969">
    <property type="entry name" value="PRK09441.1-2"/>
    <property type="match status" value="1"/>
</dbReference>
<sequence>MVLFPWCCRPRKRKDQLPWKQIEAAASDLESLPSWHDPEDNTLLLEAFEWHVPDDKRHWRRLQRVLPSLKAIGVDSLWLPPGCKAMNPGGNGYDIYDLYDLGEFDQKGVRPTKWGSLQELRELVADAHALQLGVYWDAVLNHKAGADYHERFMAVKVDPKRRDVEIAAPTQIDGWTGFDFAGRGAVYSSMQYHWQHFSGVDWDDRSQTNAIYRVADKQWAADVGTELGNYDYLMFANLDYAHPEVRADVLHWAAWIGATLGLRGMRLDAAKHFSLQFQKELTAHMRATTHEAFVVIGEYWTGDVHELVRYVKQMEHTVWAVDAPLVHSFSRVSLDSRADLRQVLRGTLMQRCPENALTFVENHDTQPGQMMENTIAPEFKLLAYAFILLRREGHPCVFYGDLYGIWDGQCAQHDRAGYGRQLPILTRVRKLYAYGEQQDYLDEAHCIGFVRYGNARHRAGLACVLHWGPSETAATKRMYVGPGHAHETWTDVLESGSSSSSSSSSPVVIDEHGYGLFPVSGRGVSVWVNASVPDRARLSEPFDHDIYA</sequence>
<keyword evidence="5" id="KW-0119">Carbohydrate metabolism</keyword>
<dbReference type="GO" id="GO:0005975">
    <property type="term" value="P:carbohydrate metabolic process"/>
    <property type="evidence" value="ECO:0007669"/>
    <property type="project" value="InterPro"/>
</dbReference>
<dbReference type="SUPFAM" id="SSF51445">
    <property type="entry name" value="(Trans)glycosidases"/>
    <property type="match status" value="1"/>
</dbReference>